<name>A0A212UCJ1_9BACT</name>
<feature type="domain" description="DUF4394" evidence="1">
    <location>
        <begin position="60"/>
        <end position="280"/>
    </location>
</feature>
<evidence type="ECO:0000313" key="3">
    <source>
        <dbReference type="Proteomes" id="UP000198131"/>
    </source>
</evidence>
<accession>A0A212UCJ1</accession>
<dbReference type="Proteomes" id="UP000198131">
    <property type="component" value="Unassembled WGS sequence"/>
</dbReference>
<reference evidence="3" key="1">
    <citation type="submission" date="2017-06" db="EMBL/GenBank/DDBJ databases">
        <authorList>
            <person name="Varghese N."/>
            <person name="Submissions S."/>
        </authorList>
    </citation>
    <scope>NUCLEOTIDE SEQUENCE [LARGE SCALE GENOMIC DNA]</scope>
    <source>
        <strain evidence="3">DSM 11116</strain>
    </source>
</reference>
<dbReference type="RefSeq" id="WP_245815407.1">
    <property type="nucleotide sequence ID" value="NZ_FYEW01000002.1"/>
</dbReference>
<dbReference type="InterPro" id="IPR025507">
    <property type="entry name" value="DUF4394"/>
</dbReference>
<sequence>MKNKLYFGQLLATAGLFCALVGCEKATDDATMAPANSSTSDVRRAELPFRFYALAGGHQLDAFEGSAPERPINSVVISGLQNGEAILAIDFRPATGQLYGLGSSSRLYVINPQTGAARAIGTQAFTPALSGSVAGFDFNPTVDRIRVVTEAGQNLRLNPETGTVAAIDGTINGVSGAMLAGAAYTNNVAGATTTTLYDIDIATQKLYKQLPPNDGTLVEVGDLKIKVIGNGGFDIVPGSDLALGLFEVNKKPTLFQVDLTTGAARILAKYDKDEQYTGLAIQTQPVAYAVNAANQLLIFNPTAPGTSVAKPITGLGSGETVVGLDFRPVNGQLYAVSSNSRLFTLNASSGAAALVATLSMPLAGTSFGVDFNPVVDRIRVVSNTGQNLRINPADGVAIKDGNLNPGMPAVTGAAYANNVAGTATTTLYDIDVASDKLFRQMPPNDGTLLEVGALGVNAEASTGFDIGGTSNQAYALLNVAGQTGLYRINTTTGRAERVGDFSGPVSGFTIGLGF</sequence>
<organism evidence="2 3">
    <name type="scientific">Hymenobacter gelipurpurascens</name>
    <dbReference type="NCBI Taxonomy" id="89968"/>
    <lineage>
        <taxon>Bacteria</taxon>
        <taxon>Pseudomonadati</taxon>
        <taxon>Bacteroidota</taxon>
        <taxon>Cytophagia</taxon>
        <taxon>Cytophagales</taxon>
        <taxon>Hymenobacteraceae</taxon>
        <taxon>Hymenobacter</taxon>
    </lineage>
</organism>
<feature type="domain" description="DUF4394" evidence="1">
    <location>
        <begin position="295"/>
        <end position="505"/>
    </location>
</feature>
<dbReference type="SUPFAM" id="SSF69322">
    <property type="entry name" value="Tricorn protease domain 2"/>
    <property type="match status" value="1"/>
</dbReference>
<dbReference type="AlphaFoldDB" id="A0A212UCJ1"/>
<dbReference type="EMBL" id="FYEW01000002">
    <property type="protein sequence ID" value="SNC75957.1"/>
    <property type="molecule type" value="Genomic_DNA"/>
</dbReference>
<gene>
    <name evidence="2" type="ORF">SAMN06265337_3140</name>
</gene>
<evidence type="ECO:0000259" key="1">
    <source>
        <dbReference type="Pfam" id="PF14339"/>
    </source>
</evidence>
<dbReference type="PROSITE" id="PS51257">
    <property type="entry name" value="PROKAR_LIPOPROTEIN"/>
    <property type="match status" value="1"/>
</dbReference>
<protein>
    <recommendedName>
        <fullName evidence="1">DUF4394 domain-containing protein</fullName>
    </recommendedName>
</protein>
<evidence type="ECO:0000313" key="2">
    <source>
        <dbReference type="EMBL" id="SNC75957.1"/>
    </source>
</evidence>
<proteinExistence type="predicted"/>
<dbReference type="Pfam" id="PF14339">
    <property type="entry name" value="DUF4394"/>
    <property type="match status" value="2"/>
</dbReference>
<keyword evidence="3" id="KW-1185">Reference proteome</keyword>